<evidence type="ECO:0000313" key="3">
    <source>
        <dbReference type="Proteomes" id="UP000244338"/>
    </source>
</evidence>
<dbReference type="Proteomes" id="UP000244338">
    <property type="component" value="Unassembled WGS sequence"/>
</dbReference>
<protein>
    <submittedName>
        <fullName evidence="2">L-Proline/Glycine betaine transporter ProP</fullName>
    </submittedName>
</protein>
<dbReference type="EMBL" id="PEBX01000082">
    <property type="protein sequence ID" value="PTQ55697.1"/>
    <property type="molecule type" value="Genomic_DNA"/>
</dbReference>
<sequence>MRLARPDRKGVANASFFTAFDLGIGLRSIFLGWVSQYAGYPALFTVSAASVAVSMFIFTVFARRLLQYRVTEQ</sequence>
<dbReference type="InterPro" id="IPR036259">
    <property type="entry name" value="MFS_trans_sf"/>
</dbReference>
<evidence type="ECO:0000256" key="1">
    <source>
        <dbReference type="SAM" id="Phobius"/>
    </source>
</evidence>
<name>A0A2R6XZ35_9BACL</name>
<feature type="transmembrane region" description="Helical" evidence="1">
    <location>
        <begin position="12"/>
        <end position="34"/>
    </location>
</feature>
<keyword evidence="1" id="KW-1133">Transmembrane helix</keyword>
<gene>
    <name evidence="2" type="ORF">BSOLF_1635</name>
</gene>
<accession>A0A2R6XZ35</accession>
<comment type="caution">
    <text evidence="2">The sequence shown here is derived from an EMBL/GenBank/DDBJ whole genome shotgun (WGS) entry which is preliminary data.</text>
</comment>
<keyword evidence="1" id="KW-0472">Membrane</keyword>
<dbReference type="PANTHER" id="PTHR23531">
    <property type="entry name" value="QUINOLENE RESISTANCE PROTEIN NORA"/>
    <property type="match status" value="1"/>
</dbReference>
<reference evidence="3" key="1">
    <citation type="journal article" date="2018" name="Sci. Rep.">
        <title>Lignite coal burning seam in the remote Altai Mountains harbors a hydrogen-driven thermophilic microbial community.</title>
        <authorList>
            <person name="Kadnikov V.V."/>
            <person name="Mardanov A.V."/>
            <person name="Ivasenko D.A."/>
            <person name="Antsiferov D.V."/>
            <person name="Beletsky A.V."/>
            <person name="Karnachuk O.V."/>
            <person name="Ravin N.V."/>
        </authorList>
    </citation>
    <scope>NUCLEOTIDE SEQUENCE [LARGE SCALE GENOMIC DNA]</scope>
</reference>
<dbReference type="PANTHER" id="PTHR23531:SF2">
    <property type="entry name" value="PERMEASE"/>
    <property type="match status" value="1"/>
</dbReference>
<keyword evidence="1" id="KW-0812">Transmembrane</keyword>
<organism evidence="2 3">
    <name type="scientific">Candidatus Carbonibacillus altaicus</name>
    <dbReference type="NCBI Taxonomy" id="2163959"/>
    <lineage>
        <taxon>Bacteria</taxon>
        <taxon>Bacillati</taxon>
        <taxon>Bacillota</taxon>
        <taxon>Bacilli</taxon>
        <taxon>Bacillales</taxon>
        <taxon>Candidatus Carbonibacillus</taxon>
    </lineage>
</organism>
<dbReference type="InterPro" id="IPR052714">
    <property type="entry name" value="MFS_Exporter"/>
</dbReference>
<evidence type="ECO:0000313" key="2">
    <source>
        <dbReference type="EMBL" id="PTQ55697.1"/>
    </source>
</evidence>
<dbReference type="AlphaFoldDB" id="A0A2R6XZ35"/>
<dbReference type="SUPFAM" id="SSF103473">
    <property type="entry name" value="MFS general substrate transporter"/>
    <property type="match status" value="1"/>
</dbReference>
<proteinExistence type="predicted"/>
<feature type="transmembrane region" description="Helical" evidence="1">
    <location>
        <begin position="40"/>
        <end position="62"/>
    </location>
</feature>